<dbReference type="AlphaFoldDB" id="A0A2U1FRN0"/>
<keyword evidence="1" id="KW-0812">Transmembrane</keyword>
<evidence type="ECO:0000256" key="1">
    <source>
        <dbReference type="SAM" id="Phobius"/>
    </source>
</evidence>
<evidence type="ECO:0000313" key="3">
    <source>
        <dbReference type="Proteomes" id="UP000245639"/>
    </source>
</evidence>
<sequence>MTPPRPVRLAALGVLAEGVVGAVVVVLMVIAGLAFAVWGFVALLAIGVGVAGVALLLGQRGARGPAVVAQLLAIGCAFYAAVPSGRPEWGFPVFLVAAAVLAGLVSRPAREWAGG</sequence>
<keyword evidence="1" id="KW-1133">Transmembrane helix</keyword>
<feature type="transmembrane region" description="Helical" evidence="1">
    <location>
        <begin position="64"/>
        <end position="83"/>
    </location>
</feature>
<protein>
    <recommendedName>
        <fullName evidence="4">Integral membrane protein</fullName>
    </recommendedName>
</protein>
<feature type="transmembrane region" description="Helical" evidence="1">
    <location>
        <begin position="36"/>
        <end position="57"/>
    </location>
</feature>
<evidence type="ECO:0000313" key="2">
    <source>
        <dbReference type="EMBL" id="PVZ14861.1"/>
    </source>
</evidence>
<dbReference type="Proteomes" id="UP000245639">
    <property type="component" value="Unassembled WGS sequence"/>
</dbReference>
<reference evidence="2 3" key="1">
    <citation type="submission" date="2018-04" db="EMBL/GenBank/DDBJ databases">
        <title>Genomic Encyclopedia of Type Strains, Phase IV (KMG-IV): sequencing the most valuable type-strain genomes for metagenomic binning, comparative biology and taxonomic classification.</title>
        <authorList>
            <person name="Goeker M."/>
        </authorList>
    </citation>
    <scope>NUCLEOTIDE SEQUENCE [LARGE SCALE GENOMIC DNA]</scope>
    <source>
        <strain evidence="2 3">DSM 45771</strain>
    </source>
</reference>
<dbReference type="OrthoDB" id="3694513at2"/>
<gene>
    <name evidence="2" type="ORF">C8D89_101729</name>
</gene>
<comment type="caution">
    <text evidence="2">The sequence shown here is derived from an EMBL/GenBank/DDBJ whole genome shotgun (WGS) entry which is preliminary data.</text>
</comment>
<feature type="transmembrane region" description="Helical" evidence="1">
    <location>
        <begin position="89"/>
        <end position="106"/>
    </location>
</feature>
<dbReference type="RefSeq" id="WP_116706629.1">
    <property type="nucleotide sequence ID" value="NZ_QEKW01000001.1"/>
</dbReference>
<organism evidence="2 3">
    <name type="scientific">Actinomycetospora cinnamomea</name>
    <dbReference type="NCBI Taxonomy" id="663609"/>
    <lineage>
        <taxon>Bacteria</taxon>
        <taxon>Bacillati</taxon>
        <taxon>Actinomycetota</taxon>
        <taxon>Actinomycetes</taxon>
        <taxon>Pseudonocardiales</taxon>
        <taxon>Pseudonocardiaceae</taxon>
        <taxon>Actinomycetospora</taxon>
    </lineage>
</organism>
<dbReference type="EMBL" id="QEKW01000001">
    <property type="protein sequence ID" value="PVZ14861.1"/>
    <property type="molecule type" value="Genomic_DNA"/>
</dbReference>
<accession>A0A2U1FRN0</accession>
<feature type="transmembrane region" description="Helical" evidence="1">
    <location>
        <begin position="7"/>
        <end position="30"/>
    </location>
</feature>
<proteinExistence type="predicted"/>
<keyword evidence="1" id="KW-0472">Membrane</keyword>
<name>A0A2U1FRN0_9PSEU</name>
<keyword evidence="3" id="KW-1185">Reference proteome</keyword>
<evidence type="ECO:0008006" key="4">
    <source>
        <dbReference type="Google" id="ProtNLM"/>
    </source>
</evidence>